<dbReference type="PANTHER" id="PTHR22529:SF2">
    <property type="match status" value="1"/>
</dbReference>
<protein>
    <submittedName>
        <fullName evidence="2">Uncharacterized protein</fullName>
    </submittedName>
</protein>
<name>A0ABR0Z125_HUSHU</name>
<dbReference type="PANTHER" id="PTHR22529">
    <property type="entry name" value="EPITHELIAL-STROMAL INTERACTION PROTEIN 1"/>
    <property type="match status" value="1"/>
</dbReference>
<dbReference type="EMBL" id="JAHFZB010000019">
    <property type="protein sequence ID" value="KAK6478548.1"/>
    <property type="molecule type" value="Genomic_DNA"/>
</dbReference>
<evidence type="ECO:0000313" key="3">
    <source>
        <dbReference type="Proteomes" id="UP001369086"/>
    </source>
</evidence>
<evidence type="ECO:0000313" key="2">
    <source>
        <dbReference type="EMBL" id="KAK6478548.1"/>
    </source>
</evidence>
<keyword evidence="3" id="KW-1185">Reference proteome</keyword>
<proteinExistence type="predicted"/>
<evidence type="ECO:0000256" key="1">
    <source>
        <dbReference type="SAM" id="MobiDB-lite"/>
    </source>
</evidence>
<sequence length="176" mass="19453">MSHTFVNKPRTAQVKVQTRLNSNSEVNSTKRSRNCSNASTDVSSLGTTNRKTTLPATSKPQSTVNQKGQHVQKLNAVQQKSPNKVQSYGAFTVIPPDQKKRNELQKKAEAELTALEDLKKRRSTGHVSITPSTVGGSLTMEEVRRKQQEEMKMAKSQLKSNKPGTSSCCSRIKQIV</sequence>
<dbReference type="Proteomes" id="UP001369086">
    <property type="component" value="Unassembled WGS sequence"/>
</dbReference>
<gene>
    <name evidence="2" type="ORF">HHUSO_G20887</name>
</gene>
<feature type="region of interest" description="Disordered" evidence="1">
    <location>
        <begin position="154"/>
        <end position="176"/>
    </location>
</feature>
<dbReference type="InterPro" id="IPR026185">
    <property type="entry name" value="EPSTI1"/>
</dbReference>
<accession>A0ABR0Z125</accession>
<reference evidence="2 3" key="1">
    <citation type="submission" date="2021-05" db="EMBL/GenBank/DDBJ databases">
        <authorList>
            <person name="Zahm M."/>
            <person name="Klopp C."/>
            <person name="Cabau C."/>
            <person name="Kuhl H."/>
            <person name="Suciu R."/>
            <person name="Ciorpac M."/>
            <person name="Holostenco D."/>
            <person name="Gessner J."/>
            <person name="Wuertz S."/>
            <person name="Hohne C."/>
            <person name="Stock M."/>
            <person name="Gislard M."/>
            <person name="Lluch J."/>
            <person name="Milhes M."/>
            <person name="Lampietro C."/>
            <person name="Lopez Roques C."/>
            <person name="Donnadieu C."/>
            <person name="Du K."/>
            <person name="Schartl M."/>
            <person name="Guiguen Y."/>
        </authorList>
    </citation>
    <scope>NUCLEOTIDE SEQUENCE [LARGE SCALE GENOMIC DNA]</scope>
    <source>
        <strain evidence="2">Hh-F2</strain>
        <tissue evidence="2">Blood</tissue>
    </source>
</reference>
<feature type="compositionally biased region" description="Polar residues" evidence="1">
    <location>
        <begin position="157"/>
        <end position="169"/>
    </location>
</feature>
<feature type="region of interest" description="Disordered" evidence="1">
    <location>
        <begin position="20"/>
        <end position="67"/>
    </location>
</feature>
<organism evidence="2 3">
    <name type="scientific">Huso huso</name>
    <name type="common">Beluga</name>
    <name type="synonym">Acipenser huso</name>
    <dbReference type="NCBI Taxonomy" id="61971"/>
    <lineage>
        <taxon>Eukaryota</taxon>
        <taxon>Metazoa</taxon>
        <taxon>Chordata</taxon>
        <taxon>Craniata</taxon>
        <taxon>Vertebrata</taxon>
        <taxon>Euteleostomi</taxon>
        <taxon>Actinopterygii</taxon>
        <taxon>Chondrostei</taxon>
        <taxon>Acipenseriformes</taxon>
        <taxon>Acipenseridae</taxon>
        <taxon>Huso</taxon>
    </lineage>
</organism>
<comment type="caution">
    <text evidence="2">The sequence shown here is derived from an EMBL/GenBank/DDBJ whole genome shotgun (WGS) entry which is preliminary data.</text>
</comment>